<evidence type="ECO:0000256" key="5">
    <source>
        <dbReference type="HAMAP-Rule" id="MF_00008"/>
    </source>
</evidence>
<dbReference type="GO" id="GO:0005829">
    <property type="term" value="C:cytosol"/>
    <property type="evidence" value="ECO:0007669"/>
    <property type="project" value="TreeGrafter"/>
</dbReference>
<feature type="binding site" description="in other chain" evidence="5">
    <location>
        <position position="21"/>
    </location>
    <ligand>
        <name>dUMP</name>
        <dbReference type="ChEBI" id="CHEBI:246422"/>
        <note>ligand shared between dimeric partners</note>
    </ligand>
</feature>
<gene>
    <name evidence="5" type="primary">thyA</name>
    <name evidence="7" type="ORF">SAMN04488073_2923</name>
</gene>
<dbReference type="GO" id="GO:0004799">
    <property type="term" value="F:thymidylate synthase activity"/>
    <property type="evidence" value="ECO:0007669"/>
    <property type="project" value="UniProtKB-UniRule"/>
</dbReference>
<dbReference type="InterPro" id="IPR036926">
    <property type="entry name" value="Thymidate_synth/dCMP_Mease_sf"/>
</dbReference>
<dbReference type="NCBIfam" id="NF002499">
    <property type="entry name" value="PRK01827.1-5"/>
    <property type="match status" value="1"/>
</dbReference>
<dbReference type="GO" id="GO:0006231">
    <property type="term" value="P:dTMP biosynthetic process"/>
    <property type="evidence" value="ECO:0007669"/>
    <property type="project" value="UniProtKB-UniRule"/>
</dbReference>
<dbReference type="SUPFAM" id="SSF55831">
    <property type="entry name" value="Thymidylate synthase/dCMP hydroxymethylase"/>
    <property type="match status" value="1"/>
</dbReference>
<feature type="binding site" evidence="5">
    <location>
        <position position="51"/>
    </location>
    <ligand>
        <name>(6R)-5,10-methylene-5,6,7,8-tetrahydrofolate</name>
        <dbReference type="ChEBI" id="CHEBI:15636"/>
    </ligand>
</feature>
<feature type="binding site" evidence="5">
    <location>
        <position position="182"/>
    </location>
    <ligand>
        <name>(6R)-5,10-methylene-5,6,7,8-tetrahydrofolate</name>
        <dbReference type="ChEBI" id="CHEBI:15636"/>
    </ligand>
</feature>
<comment type="catalytic activity">
    <reaction evidence="5">
        <text>dUMP + (6R)-5,10-methylene-5,6,7,8-tetrahydrofolate = 7,8-dihydrofolate + dTMP</text>
        <dbReference type="Rhea" id="RHEA:12104"/>
        <dbReference type="ChEBI" id="CHEBI:15636"/>
        <dbReference type="ChEBI" id="CHEBI:57451"/>
        <dbReference type="ChEBI" id="CHEBI:63528"/>
        <dbReference type="ChEBI" id="CHEBI:246422"/>
        <dbReference type="EC" id="2.1.1.45"/>
    </reaction>
</comment>
<comment type="pathway">
    <text evidence="5">Pyrimidine metabolism; dTTP biosynthesis.</text>
</comment>
<organism evidence="7 8">
    <name type="scientific">Marinobacter gudaonensis</name>
    <dbReference type="NCBI Taxonomy" id="375760"/>
    <lineage>
        <taxon>Bacteria</taxon>
        <taxon>Pseudomonadati</taxon>
        <taxon>Pseudomonadota</taxon>
        <taxon>Gammaproteobacteria</taxon>
        <taxon>Pseudomonadales</taxon>
        <taxon>Marinobacteraceae</taxon>
        <taxon>Marinobacter</taxon>
    </lineage>
</organism>
<dbReference type="FunFam" id="3.30.572.10:FF:000013">
    <property type="entry name" value="Thymidylate synthase"/>
    <property type="match status" value="1"/>
</dbReference>
<evidence type="ECO:0000256" key="4">
    <source>
        <dbReference type="ARBA" id="ARBA00022727"/>
    </source>
</evidence>
<dbReference type="InterPro" id="IPR000398">
    <property type="entry name" value="Thymidylate_synthase"/>
</dbReference>
<dbReference type="GO" id="GO:0032259">
    <property type="term" value="P:methylation"/>
    <property type="evidence" value="ECO:0007669"/>
    <property type="project" value="UniProtKB-KW"/>
</dbReference>
<feature type="binding site" description="in other chain" evidence="5">
    <location>
        <begin position="220"/>
        <end position="222"/>
    </location>
    <ligand>
        <name>dUMP</name>
        <dbReference type="ChEBI" id="CHEBI:246422"/>
        <note>ligand shared between dimeric partners</note>
    </ligand>
</feature>
<dbReference type="AlphaFoldDB" id="A0A1I6HQS8"/>
<comment type="function">
    <text evidence="5">Catalyzes the reductive methylation of 2'-deoxyuridine-5'-monophosphate (dUMP) to 2'-deoxythymidine-5'-monophosphate (dTMP) while utilizing 5,10-methylenetetrahydrofolate (mTHF) as the methyl donor and reductant in the reaction, yielding dihydrofolate (DHF) as a by-product. This enzymatic reaction provides an intracellular de novo source of dTMP, an essential precursor for DNA biosynthesis.</text>
</comment>
<dbReference type="InterPro" id="IPR023451">
    <property type="entry name" value="Thymidate_synth/dCMP_Mease_dom"/>
</dbReference>
<feature type="domain" description="Thymidylate synthase/dCMP hydroxymethylase" evidence="6">
    <location>
        <begin position="2"/>
        <end position="279"/>
    </location>
</feature>
<protein>
    <recommendedName>
        <fullName evidence="1 5">Thymidylate synthase</fullName>
        <shortName evidence="5">TS</shortName>
        <shortName evidence="5">TSase</shortName>
        <ecNumber evidence="1 5">2.1.1.45</ecNumber>
    </recommendedName>
</protein>
<reference evidence="8" key="1">
    <citation type="submission" date="2016-10" db="EMBL/GenBank/DDBJ databases">
        <authorList>
            <person name="Varghese N."/>
            <person name="Submissions S."/>
        </authorList>
    </citation>
    <scope>NUCLEOTIDE SEQUENCE [LARGE SCALE GENOMIC DNA]</scope>
    <source>
        <strain evidence="8">CGMCC 1.6294</strain>
    </source>
</reference>
<keyword evidence="2 5" id="KW-0489">Methyltransferase</keyword>
<dbReference type="Proteomes" id="UP000199290">
    <property type="component" value="Unassembled WGS sequence"/>
</dbReference>
<feature type="binding site" evidence="5">
    <location>
        <begin position="126"/>
        <end position="127"/>
    </location>
    <ligand>
        <name>dUMP</name>
        <dbReference type="ChEBI" id="CHEBI:246422"/>
        <note>ligand shared between dimeric partners</note>
    </ligand>
</feature>
<feature type="binding site" evidence="5">
    <location>
        <position position="278"/>
    </location>
    <ligand>
        <name>(6R)-5,10-methylene-5,6,7,8-tetrahydrofolate</name>
        <dbReference type="ChEBI" id="CHEBI:15636"/>
    </ligand>
</feature>
<name>A0A1I6HQS8_9GAMM</name>
<evidence type="ECO:0000256" key="1">
    <source>
        <dbReference type="ARBA" id="ARBA00011947"/>
    </source>
</evidence>
<dbReference type="EC" id="2.1.1.45" evidence="1 5"/>
<keyword evidence="3 5" id="KW-0808">Transferase</keyword>
<comment type="similarity">
    <text evidence="5">Belongs to the thymidylate synthase family. Bacterial-type ThyA subfamily.</text>
</comment>
<feature type="active site" description="Nucleophile" evidence="5">
    <location>
        <position position="159"/>
    </location>
</feature>
<keyword evidence="5" id="KW-0963">Cytoplasm</keyword>
<dbReference type="PANTHER" id="PTHR11548:SF9">
    <property type="entry name" value="THYMIDYLATE SYNTHASE"/>
    <property type="match status" value="1"/>
</dbReference>
<dbReference type="NCBIfam" id="TIGR03284">
    <property type="entry name" value="thym_sym"/>
    <property type="match status" value="2"/>
</dbReference>
<keyword evidence="4 5" id="KW-0545">Nucleotide biosynthesis</keyword>
<dbReference type="GO" id="GO:0006235">
    <property type="term" value="P:dTTP biosynthetic process"/>
    <property type="evidence" value="ECO:0007669"/>
    <property type="project" value="UniProtKB-UniRule"/>
</dbReference>
<feature type="binding site" description="in other chain" evidence="5">
    <location>
        <begin position="179"/>
        <end position="182"/>
    </location>
    <ligand>
        <name>dUMP</name>
        <dbReference type="ChEBI" id="CHEBI:246422"/>
        <note>ligand shared between dimeric partners</note>
    </ligand>
</feature>
<dbReference type="Pfam" id="PF00303">
    <property type="entry name" value="Thymidylat_synt"/>
    <property type="match status" value="1"/>
</dbReference>
<evidence type="ECO:0000256" key="2">
    <source>
        <dbReference type="ARBA" id="ARBA00022603"/>
    </source>
</evidence>
<comment type="subunit">
    <text evidence="5">Homodimer.</text>
</comment>
<dbReference type="PRINTS" id="PR00108">
    <property type="entry name" value="THYMDSNTHASE"/>
</dbReference>
<feature type="binding site" description="in other chain" evidence="5">
    <location>
        <position position="190"/>
    </location>
    <ligand>
        <name>dUMP</name>
        <dbReference type="ChEBI" id="CHEBI:246422"/>
        <note>ligand shared between dimeric partners</note>
    </ligand>
</feature>
<dbReference type="RefSeq" id="WP_091991783.1">
    <property type="nucleotide sequence ID" value="NZ_FOYV01000002.1"/>
</dbReference>
<dbReference type="NCBIfam" id="NF002497">
    <property type="entry name" value="PRK01827.1-3"/>
    <property type="match status" value="1"/>
</dbReference>
<evidence type="ECO:0000313" key="7">
    <source>
        <dbReference type="EMBL" id="SFR56727.1"/>
    </source>
</evidence>
<proteinExistence type="inferred from homology"/>
<dbReference type="PANTHER" id="PTHR11548">
    <property type="entry name" value="THYMIDYLATE SYNTHASE 1"/>
    <property type="match status" value="1"/>
</dbReference>
<evidence type="ECO:0000313" key="8">
    <source>
        <dbReference type="Proteomes" id="UP000199290"/>
    </source>
</evidence>
<dbReference type="HAMAP" id="MF_00008">
    <property type="entry name" value="Thymidy_synth_bact"/>
    <property type="match status" value="1"/>
</dbReference>
<dbReference type="UniPathway" id="UPA00575"/>
<dbReference type="EMBL" id="FOYV01000002">
    <property type="protein sequence ID" value="SFR56727.1"/>
    <property type="molecule type" value="Genomic_DNA"/>
</dbReference>
<comment type="subcellular location">
    <subcellularLocation>
        <location evidence="5">Cytoplasm</location>
    </subcellularLocation>
</comment>
<keyword evidence="8" id="KW-1185">Reference proteome</keyword>
<dbReference type="STRING" id="375760.SAMN04488073_2923"/>
<sequence>MKAYLDLMRDVVDNGFDKGDRTGVGTRSVFGRQIRFNLQDGFPLVTTKKVHLRSIIYELLWFLRGSTDNTWLQERKVSIWNEWALENGDLGPIYGKQWRSWQCPNGEVVDQISEVIEQIRTKPNSRRLIVSAWNPAELPDESIGPQDNVRQGRMALAPCHCLFQFYVADGKLSCQLYQRSADLFLGVPFNIASYALLTHMIAQQCDLDVGEFVHTFGDCHLYQNHLTEDIVFEQLKREPRPLPTLVIKRRPASIFEYELEDFEFEGYDPYPGIKAPIAI</sequence>
<evidence type="ECO:0000256" key="3">
    <source>
        <dbReference type="ARBA" id="ARBA00022679"/>
    </source>
</evidence>
<accession>A0A1I6HQS8</accession>
<dbReference type="OrthoDB" id="9774633at2"/>
<evidence type="ECO:0000259" key="6">
    <source>
        <dbReference type="Pfam" id="PF00303"/>
    </source>
</evidence>
<dbReference type="InterPro" id="IPR045097">
    <property type="entry name" value="Thymidate_synth/dCMP_Mease"/>
</dbReference>
<dbReference type="Gene3D" id="3.30.572.10">
    <property type="entry name" value="Thymidylate synthase/dCMP hydroxymethylase domain"/>
    <property type="match status" value="1"/>
</dbReference>
<dbReference type="CDD" id="cd00351">
    <property type="entry name" value="TS_Pyrimidine_HMase"/>
    <property type="match status" value="1"/>
</dbReference>